<sequence length="138" mass="15472">MAFLFISFPFSPSINSLTCLSTSPLLTFASISIPIPHFLQQNQQLVCWSAKKGQHIIGTPLHILSNVEFHPQCVKKAPIPRWANTCSWSHQLVMRPLSFVSSKNWGGRPVEFPIIRSGRVIHRKGWLLLASPQANSTN</sequence>
<organism evidence="1">
    <name type="scientific">Opuntia streptacantha</name>
    <name type="common">Prickly pear cactus</name>
    <name type="synonym">Opuntia cardona</name>
    <dbReference type="NCBI Taxonomy" id="393608"/>
    <lineage>
        <taxon>Eukaryota</taxon>
        <taxon>Viridiplantae</taxon>
        <taxon>Streptophyta</taxon>
        <taxon>Embryophyta</taxon>
        <taxon>Tracheophyta</taxon>
        <taxon>Spermatophyta</taxon>
        <taxon>Magnoliopsida</taxon>
        <taxon>eudicotyledons</taxon>
        <taxon>Gunneridae</taxon>
        <taxon>Pentapetalae</taxon>
        <taxon>Caryophyllales</taxon>
        <taxon>Cactineae</taxon>
        <taxon>Cactaceae</taxon>
        <taxon>Opuntioideae</taxon>
        <taxon>Opuntia</taxon>
    </lineage>
</organism>
<protein>
    <submittedName>
        <fullName evidence="1">Uncharacterized protein</fullName>
    </submittedName>
</protein>
<proteinExistence type="predicted"/>
<reference evidence="1" key="1">
    <citation type="journal article" date="2013" name="J. Plant Res.">
        <title>Effect of fungi and light on seed germination of three Opuntia species from semiarid lands of central Mexico.</title>
        <authorList>
            <person name="Delgado-Sanchez P."/>
            <person name="Jimenez-Bremont J.F."/>
            <person name="Guerrero-Gonzalez Mde L."/>
            <person name="Flores J."/>
        </authorList>
    </citation>
    <scope>NUCLEOTIDE SEQUENCE</scope>
    <source>
        <tissue evidence="1">Cladode</tissue>
    </source>
</reference>
<accession>A0A7C9CS20</accession>
<name>A0A7C9CS20_OPUST</name>
<dbReference type="EMBL" id="GISG01045700">
    <property type="protein sequence ID" value="MBA4623948.1"/>
    <property type="molecule type" value="Transcribed_RNA"/>
</dbReference>
<dbReference type="EMBL" id="GISG01045699">
    <property type="protein sequence ID" value="MBA4623947.1"/>
    <property type="molecule type" value="Transcribed_RNA"/>
</dbReference>
<reference evidence="1" key="2">
    <citation type="submission" date="2020-07" db="EMBL/GenBank/DDBJ databases">
        <authorList>
            <person name="Vera ALvarez R."/>
            <person name="Arias-Moreno D.M."/>
            <person name="Jimenez-Jacinto V."/>
            <person name="Jimenez-Bremont J.F."/>
            <person name="Swaminathan K."/>
            <person name="Moose S.P."/>
            <person name="Guerrero-Gonzalez M.L."/>
            <person name="Marino-Ramirez L."/>
            <person name="Landsman D."/>
            <person name="Rodriguez-Kessler M."/>
            <person name="Delgado-Sanchez P."/>
        </authorList>
    </citation>
    <scope>NUCLEOTIDE SEQUENCE</scope>
    <source>
        <tissue evidence="1">Cladode</tissue>
    </source>
</reference>
<dbReference type="AlphaFoldDB" id="A0A7C9CS20"/>
<evidence type="ECO:0000313" key="1">
    <source>
        <dbReference type="EMBL" id="MBA4623947.1"/>
    </source>
</evidence>